<keyword evidence="13" id="KW-0732">Signal</keyword>
<evidence type="ECO:0000256" key="1">
    <source>
        <dbReference type="ARBA" id="ARBA00001913"/>
    </source>
</evidence>
<dbReference type="GO" id="GO:0046872">
    <property type="term" value="F:metal ion binding"/>
    <property type="evidence" value="ECO:0007669"/>
    <property type="project" value="UniProtKB-KW"/>
</dbReference>
<evidence type="ECO:0000313" key="16">
    <source>
        <dbReference type="Proteomes" id="UP001607302"/>
    </source>
</evidence>
<evidence type="ECO:0000256" key="6">
    <source>
        <dbReference type="ARBA" id="ARBA00022723"/>
    </source>
</evidence>
<comment type="cofactor">
    <cofactor evidence="1">
        <name>Ca(2+)</name>
        <dbReference type="ChEBI" id="CHEBI:29108"/>
    </cofactor>
</comment>
<dbReference type="GO" id="GO:0005576">
    <property type="term" value="C:extracellular region"/>
    <property type="evidence" value="ECO:0007669"/>
    <property type="project" value="UniProtKB-SubCell"/>
</dbReference>
<keyword evidence="10" id="KW-0443">Lipid metabolism</keyword>
<dbReference type="InterPro" id="IPR033113">
    <property type="entry name" value="PLA2_histidine"/>
</dbReference>
<dbReference type="GO" id="GO:0004623">
    <property type="term" value="F:phospholipase A2 activity"/>
    <property type="evidence" value="ECO:0007669"/>
    <property type="project" value="UniProtKB-EC"/>
</dbReference>
<evidence type="ECO:0000256" key="13">
    <source>
        <dbReference type="SAM" id="SignalP"/>
    </source>
</evidence>
<dbReference type="PANTHER" id="PTHR12253">
    <property type="entry name" value="RH14732P"/>
    <property type="match status" value="1"/>
</dbReference>
<name>A0ABD2B1L9_VESSQ</name>
<keyword evidence="11" id="KW-1015">Disulfide bond</keyword>
<dbReference type="SUPFAM" id="SSF48619">
    <property type="entry name" value="Phospholipase A2, PLA2"/>
    <property type="match status" value="1"/>
</dbReference>
<gene>
    <name evidence="15" type="ORF">V1478_006883</name>
</gene>
<organism evidence="15 16">
    <name type="scientific">Vespula squamosa</name>
    <name type="common">Southern yellow jacket</name>
    <name type="synonym">Wasp</name>
    <dbReference type="NCBI Taxonomy" id="30214"/>
    <lineage>
        <taxon>Eukaryota</taxon>
        <taxon>Metazoa</taxon>
        <taxon>Ecdysozoa</taxon>
        <taxon>Arthropoda</taxon>
        <taxon>Hexapoda</taxon>
        <taxon>Insecta</taxon>
        <taxon>Pterygota</taxon>
        <taxon>Neoptera</taxon>
        <taxon>Endopterygota</taxon>
        <taxon>Hymenoptera</taxon>
        <taxon>Apocrita</taxon>
        <taxon>Aculeata</taxon>
        <taxon>Vespoidea</taxon>
        <taxon>Vespidae</taxon>
        <taxon>Vespinae</taxon>
        <taxon>Vespula</taxon>
    </lineage>
</organism>
<evidence type="ECO:0000256" key="4">
    <source>
        <dbReference type="ARBA" id="ARBA00021721"/>
    </source>
</evidence>
<dbReference type="EMBL" id="JAUDFV010000133">
    <property type="protein sequence ID" value="KAL2726605.1"/>
    <property type="molecule type" value="Genomic_DNA"/>
</dbReference>
<keyword evidence="8" id="KW-0106">Calcium</keyword>
<dbReference type="InterPro" id="IPR016090">
    <property type="entry name" value="PLA2-like_dom"/>
</dbReference>
<dbReference type="FunFam" id="1.20.90.10:FF:000002">
    <property type="entry name" value="Phospholipase A2 group III"/>
    <property type="match status" value="1"/>
</dbReference>
<evidence type="ECO:0000259" key="14">
    <source>
        <dbReference type="Pfam" id="PF05826"/>
    </source>
</evidence>
<proteinExistence type="predicted"/>
<reference evidence="15 16" key="1">
    <citation type="journal article" date="2024" name="Ann. Entomol. Soc. Am.">
        <title>Genomic analyses of the southern and eastern yellowjacket wasps (Hymenoptera: Vespidae) reveal evolutionary signatures of social life.</title>
        <authorList>
            <person name="Catto M.A."/>
            <person name="Caine P.B."/>
            <person name="Orr S.E."/>
            <person name="Hunt B.G."/>
            <person name="Goodisman M.A.D."/>
        </authorList>
    </citation>
    <scope>NUCLEOTIDE SEQUENCE [LARGE SCALE GENOMIC DNA]</scope>
    <source>
        <strain evidence="15">233</strain>
        <tissue evidence="15">Head and thorax</tissue>
    </source>
</reference>
<keyword evidence="5" id="KW-0964">Secreted</keyword>
<dbReference type="GO" id="GO:0016042">
    <property type="term" value="P:lipid catabolic process"/>
    <property type="evidence" value="ECO:0007669"/>
    <property type="project" value="UniProtKB-KW"/>
</dbReference>
<feature type="chain" id="PRO_5044880543" description="Phospholipase A2" evidence="13">
    <location>
        <begin position="29"/>
        <end position="266"/>
    </location>
</feature>
<dbReference type="Pfam" id="PF05826">
    <property type="entry name" value="Phospholip_A2_2"/>
    <property type="match status" value="1"/>
</dbReference>
<dbReference type="Gene3D" id="1.20.90.10">
    <property type="entry name" value="Phospholipase A2 domain"/>
    <property type="match status" value="1"/>
</dbReference>
<accession>A0ABD2B1L9</accession>
<keyword evidence="16" id="KW-1185">Reference proteome</keyword>
<evidence type="ECO:0000256" key="10">
    <source>
        <dbReference type="ARBA" id="ARBA00023098"/>
    </source>
</evidence>
<evidence type="ECO:0000313" key="15">
    <source>
        <dbReference type="EMBL" id="KAL2726605.1"/>
    </source>
</evidence>
<evidence type="ECO:0000256" key="7">
    <source>
        <dbReference type="ARBA" id="ARBA00022801"/>
    </source>
</evidence>
<keyword evidence="9" id="KW-0442">Lipid degradation</keyword>
<dbReference type="Proteomes" id="UP001607302">
    <property type="component" value="Unassembled WGS sequence"/>
</dbReference>
<keyword evidence="7" id="KW-0378">Hydrolase</keyword>
<evidence type="ECO:0000256" key="9">
    <source>
        <dbReference type="ARBA" id="ARBA00022963"/>
    </source>
</evidence>
<evidence type="ECO:0000256" key="2">
    <source>
        <dbReference type="ARBA" id="ARBA00004613"/>
    </source>
</evidence>
<evidence type="ECO:0000256" key="11">
    <source>
        <dbReference type="ARBA" id="ARBA00023157"/>
    </source>
</evidence>
<dbReference type="AlphaFoldDB" id="A0ABD2B1L9"/>
<evidence type="ECO:0000256" key="5">
    <source>
        <dbReference type="ARBA" id="ARBA00022525"/>
    </source>
</evidence>
<dbReference type="EC" id="3.1.1.4" evidence="3"/>
<dbReference type="PROSITE" id="PS00118">
    <property type="entry name" value="PA2_HIS"/>
    <property type="match status" value="1"/>
</dbReference>
<feature type="domain" description="Phospholipase A2-like central" evidence="14">
    <location>
        <begin position="151"/>
        <end position="245"/>
    </location>
</feature>
<comment type="caution">
    <text evidence="15">The sequence shown here is derived from an EMBL/GenBank/DDBJ whole genome shotgun (WGS) entry which is preliminary data.</text>
</comment>
<keyword evidence="6" id="KW-0479">Metal-binding</keyword>
<dbReference type="InterPro" id="IPR036444">
    <property type="entry name" value="PLipase_A2_dom_sf"/>
</dbReference>
<feature type="signal peptide" evidence="13">
    <location>
        <begin position="1"/>
        <end position="28"/>
    </location>
</feature>
<evidence type="ECO:0000256" key="3">
    <source>
        <dbReference type="ARBA" id="ARBA00013278"/>
    </source>
</evidence>
<sequence>MTISCIIKMNSTNIIIFFLLTLSTSSLQKPTFFKNTFKGLRGVTSKLNFLTYTRAVYYYEQTVAIVDLEVNNVLHDCNLIEIYKPEEANEVLRNLSLTVNPQKVSFQQMIKLMQQCETLNNLQSQDLSISGDTRNEKSYSRISSLTLLSGIIPGTKWCGTGDIAENYHDLGQEADIDRCCRNHDLCPVKVRAQTSRYDLNNNSLYTKSHCTCDELFYTCLKATQNSIADIMGNIYFNIIKVPCIEDISRQWNQESKKQFVPVKTKY</sequence>
<evidence type="ECO:0000256" key="8">
    <source>
        <dbReference type="ARBA" id="ARBA00022837"/>
    </source>
</evidence>
<protein>
    <recommendedName>
        <fullName evidence="4">Phospholipase A2</fullName>
        <ecNumber evidence="3">3.1.1.4</ecNumber>
    </recommendedName>
    <alternativeName>
        <fullName evidence="12">Phosphatidylcholine 2-acylhydrolase</fullName>
    </alternativeName>
</protein>
<evidence type="ECO:0000256" key="12">
    <source>
        <dbReference type="ARBA" id="ARBA00029903"/>
    </source>
</evidence>
<dbReference type="CDD" id="cd04704">
    <property type="entry name" value="PLA2_bee_venom_like"/>
    <property type="match status" value="1"/>
</dbReference>
<comment type="subcellular location">
    <subcellularLocation>
        <location evidence="2">Secreted</location>
    </subcellularLocation>
</comment>